<organism evidence="1 2">
    <name type="scientific">Solea senegalensis</name>
    <name type="common">Senegalese sole</name>
    <dbReference type="NCBI Taxonomy" id="28829"/>
    <lineage>
        <taxon>Eukaryota</taxon>
        <taxon>Metazoa</taxon>
        <taxon>Chordata</taxon>
        <taxon>Craniata</taxon>
        <taxon>Vertebrata</taxon>
        <taxon>Euteleostomi</taxon>
        <taxon>Actinopterygii</taxon>
        <taxon>Neopterygii</taxon>
        <taxon>Teleostei</taxon>
        <taxon>Neoteleostei</taxon>
        <taxon>Acanthomorphata</taxon>
        <taxon>Carangaria</taxon>
        <taxon>Pleuronectiformes</taxon>
        <taxon>Pleuronectoidei</taxon>
        <taxon>Soleidae</taxon>
        <taxon>Solea</taxon>
    </lineage>
</organism>
<reference evidence="1 2" key="1">
    <citation type="journal article" date="2021" name="Sci. Rep.">
        <title>Chromosome anchoring in Senegalese sole (Solea senegalensis) reveals sex-associated markers and genome rearrangements in flatfish.</title>
        <authorList>
            <person name="Guerrero-Cozar I."/>
            <person name="Gomez-Garrido J."/>
            <person name="Berbel C."/>
            <person name="Martinez-Blanch J.F."/>
            <person name="Alioto T."/>
            <person name="Claros M.G."/>
            <person name="Gagnaire P.A."/>
            <person name="Manchado M."/>
        </authorList>
    </citation>
    <scope>NUCLEOTIDE SEQUENCE [LARGE SCALE GENOMIC DNA]</scope>
    <source>
        <strain evidence="1">Sse05_10M</strain>
    </source>
</reference>
<dbReference type="EMBL" id="JAGKHQ010000016">
    <property type="protein sequence ID" value="KAG7493131.1"/>
    <property type="molecule type" value="Genomic_DNA"/>
</dbReference>
<evidence type="ECO:0000313" key="1">
    <source>
        <dbReference type="EMBL" id="KAG7493131.1"/>
    </source>
</evidence>
<protein>
    <submittedName>
        <fullName evidence="1">Uncharacterized protein</fullName>
    </submittedName>
</protein>
<accession>A0AAV6QJ86</accession>
<gene>
    <name evidence="1" type="ORF">JOB18_001779</name>
</gene>
<dbReference type="Proteomes" id="UP000693946">
    <property type="component" value="Linkage Group LG4"/>
</dbReference>
<evidence type="ECO:0000313" key="2">
    <source>
        <dbReference type="Proteomes" id="UP000693946"/>
    </source>
</evidence>
<name>A0AAV6QJ86_SOLSE</name>
<keyword evidence="2" id="KW-1185">Reference proteome</keyword>
<sequence>MRRSAGIAVERHMLVFVLRSGNGLLLLNATRLLTFSRKTETCRDTGCPTPRHTVEALESR</sequence>
<comment type="caution">
    <text evidence="1">The sequence shown here is derived from an EMBL/GenBank/DDBJ whole genome shotgun (WGS) entry which is preliminary data.</text>
</comment>
<dbReference type="AlphaFoldDB" id="A0AAV6QJ86"/>
<proteinExistence type="predicted"/>